<evidence type="ECO:0000259" key="3">
    <source>
        <dbReference type="Pfam" id="PF02342"/>
    </source>
</evidence>
<evidence type="ECO:0000313" key="4">
    <source>
        <dbReference type="EMBL" id="WTR73983.1"/>
    </source>
</evidence>
<feature type="region of interest" description="Disordered" evidence="2">
    <location>
        <begin position="510"/>
        <end position="531"/>
    </location>
</feature>
<feature type="domain" description="TerD" evidence="3">
    <location>
        <begin position="42"/>
        <end position="156"/>
    </location>
</feature>
<dbReference type="CDD" id="cd06974">
    <property type="entry name" value="TerD_like"/>
    <property type="match status" value="1"/>
</dbReference>
<feature type="compositionally biased region" description="Low complexity" evidence="2">
    <location>
        <begin position="211"/>
        <end position="233"/>
    </location>
</feature>
<feature type="compositionally biased region" description="Polar residues" evidence="2">
    <location>
        <begin position="261"/>
        <end position="270"/>
    </location>
</feature>
<dbReference type="Proteomes" id="UP001622594">
    <property type="component" value="Chromosome"/>
</dbReference>
<evidence type="ECO:0000256" key="2">
    <source>
        <dbReference type="SAM" id="MobiDB-lite"/>
    </source>
</evidence>
<dbReference type="PANTHER" id="PTHR32097">
    <property type="entry name" value="CAMP-BINDING PROTEIN 1-RELATED"/>
    <property type="match status" value="1"/>
</dbReference>
<evidence type="ECO:0000313" key="5">
    <source>
        <dbReference type="Proteomes" id="UP001622594"/>
    </source>
</evidence>
<sequence>MTQIIKGENLLIPGQAWRIEVVRRAAGDGVPEVEASALFLDSTGGAVGHLVLERAGTVDNRSADRLDLDTERVGADVRRIVIVAVGRNGTLGRVPGLSLRTSNASTGERLALYEIDDATTETALVLGEYYRRDGGWKFRAVGEGYDAGLGALAEDFGISVPVPVPTSAAAPAPGGPAPRGPAPLELPHGAVGKSAGPAGPVPLPRGAVGKSASPGAAADADQGQGSGSEPKSGSGSGSTQEPAQGQAHGPGSHAPHAFGRSQAQAETLSDTPAEARSQPPSSDKSSPRAPSRGPGAIPVAPSPAPGPEAVAAAGILGGEFDDIVYSGRGSAKFTMDTTPPPGYVLVEFARTGKGLFGLTSIDWNGRDAIDLGGSATSHRFEQRAMWCDSLYPLRFRVDCSDYGDLDEWTIVIRPVSAVRELGGAATGRGSEVLLHTGPAGELVSRLRPTEADGSLRVEGYKPHRPGAPARYPVTLASEFGRTLKDARELPAGPLLVGVVDAAGDWSLEVRPPRSVPPREKGSGFWRRFGRS</sequence>
<organism evidence="4 5">
    <name type="scientific">Streptomyces zaomyceticus</name>
    <dbReference type="NCBI Taxonomy" id="68286"/>
    <lineage>
        <taxon>Bacteria</taxon>
        <taxon>Bacillati</taxon>
        <taxon>Actinomycetota</taxon>
        <taxon>Actinomycetes</taxon>
        <taxon>Kitasatosporales</taxon>
        <taxon>Streptomycetaceae</taxon>
        <taxon>Streptomyces</taxon>
    </lineage>
</organism>
<comment type="similarity">
    <text evidence="1">Belongs to the CAPAB/TerDEXZ family.</text>
</comment>
<dbReference type="Gene3D" id="2.60.60.30">
    <property type="entry name" value="sav2460 like domains"/>
    <property type="match status" value="1"/>
</dbReference>
<proteinExistence type="inferred from homology"/>
<reference evidence="4 5" key="1">
    <citation type="submission" date="2022-10" db="EMBL/GenBank/DDBJ databases">
        <title>The complete genomes of actinobacterial strains from the NBC collection.</title>
        <authorList>
            <person name="Joergensen T.S."/>
            <person name="Alvarez Arevalo M."/>
            <person name="Sterndorff E.B."/>
            <person name="Faurdal D."/>
            <person name="Vuksanovic O."/>
            <person name="Mourched A.-S."/>
            <person name="Charusanti P."/>
            <person name="Shaw S."/>
            <person name="Blin K."/>
            <person name="Weber T."/>
        </authorList>
    </citation>
    <scope>NUCLEOTIDE SEQUENCE [LARGE SCALE GENOMIC DNA]</scope>
    <source>
        <strain evidence="4 5">NBC_00123</strain>
    </source>
</reference>
<dbReference type="Pfam" id="PF02342">
    <property type="entry name" value="TerD"/>
    <property type="match status" value="1"/>
</dbReference>
<name>A0ABZ1LKT3_9ACTN</name>
<gene>
    <name evidence="4" type="ORF">OG814_34205</name>
</gene>
<dbReference type="InterPro" id="IPR051324">
    <property type="entry name" value="Stress/Tellurium_Resist"/>
</dbReference>
<accession>A0ABZ1LKT3</accession>
<feature type="region of interest" description="Disordered" evidence="2">
    <location>
        <begin position="169"/>
        <end position="305"/>
    </location>
</feature>
<dbReference type="EMBL" id="CP108188">
    <property type="protein sequence ID" value="WTR73983.1"/>
    <property type="molecule type" value="Genomic_DNA"/>
</dbReference>
<dbReference type="PANTHER" id="PTHR32097:SF4">
    <property type="entry name" value="GENERAL STRESS PROTEIN 16U"/>
    <property type="match status" value="1"/>
</dbReference>
<dbReference type="RefSeq" id="WP_398166638.1">
    <property type="nucleotide sequence ID" value="NZ_CP108188.1"/>
</dbReference>
<keyword evidence="5" id="KW-1185">Reference proteome</keyword>
<protein>
    <submittedName>
        <fullName evidence="4">TerD family protein</fullName>
    </submittedName>
</protein>
<evidence type="ECO:0000256" key="1">
    <source>
        <dbReference type="ARBA" id="ARBA00008775"/>
    </source>
</evidence>
<dbReference type="InterPro" id="IPR003325">
    <property type="entry name" value="TerD"/>
</dbReference>